<reference evidence="2" key="1">
    <citation type="submission" date="2018-05" db="EMBL/GenBank/DDBJ databases">
        <authorList>
            <person name="Lanie J.A."/>
            <person name="Ng W.-L."/>
            <person name="Kazmierczak K.M."/>
            <person name="Andrzejewski T.M."/>
            <person name="Davidsen T.M."/>
            <person name="Wayne K.J."/>
            <person name="Tettelin H."/>
            <person name="Glass J.I."/>
            <person name="Rusch D."/>
            <person name="Podicherti R."/>
            <person name="Tsui H.-C.T."/>
            <person name="Winkler M.E."/>
        </authorList>
    </citation>
    <scope>NUCLEOTIDE SEQUENCE</scope>
</reference>
<dbReference type="Pfam" id="PF01370">
    <property type="entry name" value="Epimerase"/>
    <property type="match status" value="1"/>
</dbReference>
<dbReference type="InterPro" id="IPR036291">
    <property type="entry name" value="NAD(P)-bd_dom_sf"/>
</dbReference>
<organism evidence="2">
    <name type="scientific">marine metagenome</name>
    <dbReference type="NCBI Taxonomy" id="408172"/>
    <lineage>
        <taxon>unclassified sequences</taxon>
        <taxon>metagenomes</taxon>
        <taxon>ecological metagenomes</taxon>
    </lineage>
</organism>
<dbReference type="Gene3D" id="3.40.50.720">
    <property type="entry name" value="NAD(P)-binding Rossmann-like Domain"/>
    <property type="match status" value="1"/>
</dbReference>
<sequence>MRILVTGAAGLLGSAVVRTAGERGHDVRAFA</sequence>
<dbReference type="AlphaFoldDB" id="A0A381QNV7"/>
<dbReference type="SUPFAM" id="SSF51735">
    <property type="entry name" value="NAD(P)-binding Rossmann-fold domains"/>
    <property type="match status" value="1"/>
</dbReference>
<proteinExistence type="predicted"/>
<evidence type="ECO:0000313" key="2">
    <source>
        <dbReference type="EMBL" id="SUZ80760.1"/>
    </source>
</evidence>
<evidence type="ECO:0000259" key="1">
    <source>
        <dbReference type="Pfam" id="PF01370"/>
    </source>
</evidence>
<accession>A0A381QNV7</accession>
<dbReference type="EMBL" id="UINC01001439">
    <property type="protein sequence ID" value="SUZ80760.1"/>
    <property type="molecule type" value="Genomic_DNA"/>
</dbReference>
<dbReference type="InterPro" id="IPR001509">
    <property type="entry name" value="Epimerase_deHydtase"/>
</dbReference>
<name>A0A381QNV7_9ZZZZ</name>
<protein>
    <recommendedName>
        <fullName evidence="1">NAD-dependent epimerase/dehydratase domain-containing protein</fullName>
    </recommendedName>
</protein>
<gene>
    <name evidence="2" type="ORF">METZ01_LOCUS33614</name>
</gene>
<feature type="domain" description="NAD-dependent epimerase/dehydratase" evidence="1">
    <location>
        <begin position="3"/>
        <end position="30"/>
    </location>
</feature>